<reference evidence="1" key="1">
    <citation type="submission" date="2023-02" db="EMBL/GenBank/DDBJ databases">
        <title>NDM-1 &amp; ACT-7 co producing ST 133 Enterobacter.</title>
        <authorList>
            <person name="Halder G."/>
            <person name="Chaudhuri B."/>
            <person name="Dutta S."/>
        </authorList>
    </citation>
    <scope>NUCLEOTIDE SEQUENCE</scope>
    <source>
        <strain evidence="1">PEER 323</strain>
    </source>
</reference>
<dbReference type="RefSeq" id="WP_063135697.1">
    <property type="nucleotide sequence ID" value="NZ_JARDRS010000028.1"/>
</dbReference>
<dbReference type="AlphaFoldDB" id="A0AAE4EB85"/>
<comment type="caution">
    <text evidence="1">The sequence shown here is derived from an EMBL/GenBank/DDBJ whole genome shotgun (WGS) entry which is preliminary data.</text>
</comment>
<evidence type="ECO:0000313" key="1">
    <source>
        <dbReference type="EMBL" id="MDS0021815.1"/>
    </source>
</evidence>
<dbReference type="EMBL" id="JARDRS010000028">
    <property type="protein sequence ID" value="MDS0021815.1"/>
    <property type="molecule type" value="Genomic_DNA"/>
</dbReference>
<sequence>MPKFKRIIISYFSGEPGELMRKAGFTWKFSRPVPIADSVEFYCCERRKKGPLPDHFHSVGWSDDGAFSHFTEEQVKECKQWAAAPQQEA</sequence>
<protein>
    <submittedName>
        <fullName evidence="1">Uncharacterized protein</fullName>
    </submittedName>
</protein>
<gene>
    <name evidence="1" type="ORF">PTZ61_24390</name>
</gene>
<name>A0AAE4EB85_9ENTR</name>
<evidence type="ECO:0000313" key="2">
    <source>
        <dbReference type="Proteomes" id="UP001182277"/>
    </source>
</evidence>
<dbReference type="Proteomes" id="UP001182277">
    <property type="component" value="Unassembled WGS sequence"/>
</dbReference>
<accession>A0AAE4EB85</accession>
<organism evidence="1 2">
    <name type="scientific">Enterobacter hormaechei subsp. steigerwaltii</name>
    <dbReference type="NCBI Taxonomy" id="299766"/>
    <lineage>
        <taxon>Bacteria</taxon>
        <taxon>Pseudomonadati</taxon>
        <taxon>Pseudomonadota</taxon>
        <taxon>Gammaproteobacteria</taxon>
        <taxon>Enterobacterales</taxon>
        <taxon>Enterobacteriaceae</taxon>
        <taxon>Enterobacter</taxon>
        <taxon>Enterobacter cloacae complex</taxon>
    </lineage>
</organism>
<proteinExistence type="predicted"/>